<dbReference type="EMBL" id="JACMYH010000001">
    <property type="protein sequence ID" value="MBC2677929.1"/>
    <property type="molecule type" value="Genomic_DNA"/>
</dbReference>
<dbReference type="Gene3D" id="1.10.287.1890">
    <property type="match status" value="1"/>
</dbReference>
<protein>
    <submittedName>
        <fullName evidence="1">tRNA (Adenine(22)-N(1))-methyltransferase TrmK</fullName>
    </submittedName>
</protein>
<reference evidence="1 2" key="1">
    <citation type="submission" date="2020-08" db="EMBL/GenBank/DDBJ databases">
        <title>Pseudomonas sp. nov.</title>
        <authorList>
            <person name="Gieschler S."/>
            <person name="Fiedler G."/>
            <person name="Brinks E."/>
            <person name="Boehnlein C."/>
            <person name="Franz C.M.A.P."/>
            <person name="Kabisch J."/>
        </authorList>
    </citation>
    <scope>NUCLEOTIDE SEQUENCE [LARGE SCALE GENOMIC DNA]</scope>
    <source>
        <strain evidence="1 2">MBT-2</strain>
    </source>
</reference>
<dbReference type="RefSeq" id="WP_185793773.1">
    <property type="nucleotide sequence ID" value="NZ_JACMYH010000001.1"/>
</dbReference>
<evidence type="ECO:0000313" key="1">
    <source>
        <dbReference type="EMBL" id="MBC2677929.1"/>
    </source>
</evidence>
<dbReference type="PANTHER" id="PTHR38451:SF1">
    <property type="entry name" value="TRNA (ADENINE(22)-N(1))-METHYLTRANSFERASE"/>
    <property type="match status" value="1"/>
</dbReference>
<keyword evidence="1" id="KW-0808">Transferase</keyword>
<gene>
    <name evidence="1" type="ORF">H7993_05935</name>
</gene>
<dbReference type="PANTHER" id="PTHR38451">
    <property type="entry name" value="TRNA (ADENINE(22)-N(1))-METHYLTRANSFERASE"/>
    <property type="match status" value="1"/>
</dbReference>
<dbReference type="AlphaFoldDB" id="A0A7X1G533"/>
<proteinExistence type="predicted"/>
<dbReference type="InterPro" id="IPR029063">
    <property type="entry name" value="SAM-dependent_MTases_sf"/>
</dbReference>
<name>A0A7X1G533_9PSED</name>
<keyword evidence="2" id="KW-1185">Reference proteome</keyword>
<dbReference type="GO" id="GO:0160105">
    <property type="term" value="F:tRNA (adenine(22)-N1)-methyltransferase activity"/>
    <property type="evidence" value="ECO:0007669"/>
    <property type="project" value="InterPro"/>
</dbReference>
<comment type="caution">
    <text evidence="1">The sequence shown here is derived from an EMBL/GenBank/DDBJ whole genome shotgun (WGS) entry which is preliminary data.</text>
</comment>
<dbReference type="PIRSF" id="PIRSF018637">
    <property type="entry name" value="TrmK"/>
    <property type="match status" value="1"/>
</dbReference>
<sequence>MNPQSLSHRLEQVAAQVPAGARLADIGSDHAYLPVALVLRGIVPRAVVGEVALTPFLAARRSVDENGLAHCISVRQADGLAAIEASDRITAVTLCGMGGETIRDILQAGKARLSTGERLILQPNGGERHLRQWLMDNGYGIRHEEVLRENRFDYEIIVADPGEPVAYSPQELFFGPLQLQQRTPAFLAKWQRLLHLKRRTLERLAHARQNGLESKRVELAEHIDWIESLNPL</sequence>
<dbReference type="Pfam" id="PF04816">
    <property type="entry name" value="TrmK"/>
    <property type="match status" value="1"/>
</dbReference>
<evidence type="ECO:0000313" key="2">
    <source>
        <dbReference type="Proteomes" id="UP000546173"/>
    </source>
</evidence>
<dbReference type="Gene3D" id="3.40.50.150">
    <property type="entry name" value="Vaccinia Virus protein VP39"/>
    <property type="match status" value="1"/>
</dbReference>
<dbReference type="GO" id="GO:0032259">
    <property type="term" value="P:methylation"/>
    <property type="evidence" value="ECO:0007669"/>
    <property type="project" value="UniProtKB-KW"/>
</dbReference>
<keyword evidence="1" id="KW-0489">Methyltransferase</keyword>
<dbReference type="InterPro" id="IPR006901">
    <property type="entry name" value="TrmK"/>
</dbReference>
<organism evidence="1 2">
    <name type="scientific">Pseudomonas baltica</name>
    <dbReference type="NCBI Taxonomy" id="2762576"/>
    <lineage>
        <taxon>Bacteria</taxon>
        <taxon>Pseudomonadati</taxon>
        <taxon>Pseudomonadota</taxon>
        <taxon>Gammaproteobacteria</taxon>
        <taxon>Pseudomonadales</taxon>
        <taxon>Pseudomonadaceae</taxon>
        <taxon>Pseudomonas</taxon>
    </lineage>
</organism>
<dbReference type="SUPFAM" id="SSF53335">
    <property type="entry name" value="S-adenosyl-L-methionine-dependent methyltransferases"/>
    <property type="match status" value="1"/>
</dbReference>
<dbReference type="Proteomes" id="UP000546173">
    <property type="component" value="Unassembled WGS sequence"/>
</dbReference>
<accession>A0A7X1G533</accession>